<keyword evidence="2" id="KW-0012">Acyltransferase</keyword>
<protein>
    <submittedName>
        <fullName evidence="4">GNAT family N-acetyltransferase</fullName>
    </submittedName>
</protein>
<dbReference type="InterPro" id="IPR000182">
    <property type="entry name" value="GNAT_dom"/>
</dbReference>
<name>A0A933IDP8_UNCT6</name>
<dbReference type="InterPro" id="IPR016181">
    <property type="entry name" value="Acyl_CoA_acyltransferase"/>
</dbReference>
<organism evidence="4 5">
    <name type="scientific">candidate division TA06 bacterium</name>
    <dbReference type="NCBI Taxonomy" id="2250710"/>
    <lineage>
        <taxon>Bacteria</taxon>
        <taxon>Bacteria division TA06</taxon>
    </lineage>
</organism>
<dbReference type="EMBL" id="JACQXR010000128">
    <property type="protein sequence ID" value="MBI4727464.1"/>
    <property type="molecule type" value="Genomic_DNA"/>
</dbReference>
<evidence type="ECO:0000313" key="4">
    <source>
        <dbReference type="EMBL" id="MBI4727464.1"/>
    </source>
</evidence>
<evidence type="ECO:0000259" key="3">
    <source>
        <dbReference type="PROSITE" id="PS51186"/>
    </source>
</evidence>
<gene>
    <name evidence="4" type="ORF">HY768_09665</name>
</gene>
<dbReference type="PROSITE" id="PS51186">
    <property type="entry name" value="GNAT"/>
    <property type="match status" value="1"/>
</dbReference>
<keyword evidence="1" id="KW-0808">Transferase</keyword>
<dbReference type="Pfam" id="PF00583">
    <property type="entry name" value="Acetyltransf_1"/>
    <property type="match status" value="1"/>
</dbReference>
<evidence type="ECO:0000256" key="2">
    <source>
        <dbReference type="ARBA" id="ARBA00023315"/>
    </source>
</evidence>
<dbReference type="PANTHER" id="PTHR43420">
    <property type="entry name" value="ACETYLTRANSFERASE"/>
    <property type="match status" value="1"/>
</dbReference>
<dbReference type="GO" id="GO:0016747">
    <property type="term" value="F:acyltransferase activity, transferring groups other than amino-acyl groups"/>
    <property type="evidence" value="ECO:0007669"/>
    <property type="project" value="InterPro"/>
</dbReference>
<feature type="domain" description="N-acetyltransferase" evidence="3">
    <location>
        <begin position="1"/>
        <end position="131"/>
    </location>
</feature>
<sequence length="131" mass="14716">MVRLDILDKQEILNFYSSSYPGNWFDIRMLETGQYFGIRDKGRLVSIAGIHVYSPAYKVAALGNIATKPEFRGKGLGTKVTAALCRNLLKMVNIIGLNVKADNTGAIRCYRKLGFEITGEYNEFMATKRDL</sequence>
<dbReference type="SUPFAM" id="SSF55729">
    <property type="entry name" value="Acyl-CoA N-acyltransferases (Nat)"/>
    <property type="match status" value="1"/>
</dbReference>
<evidence type="ECO:0000313" key="5">
    <source>
        <dbReference type="Proteomes" id="UP000736328"/>
    </source>
</evidence>
<dbReference type="InterPro" id="IPR050680">
    <property type="entry name" value="YpeA/RimI_acetyltransf"/>
</dbReference>
<dbReference type="CDD" id="cd04301">
    <property type="entry name" value="NAT_SF"/>
    <property type="match status" value="1"/>
</dbReference>
<proteinExistence type="predicted"/>
<reference evidence="4" key="1">
    <citation type="submission" date="2020-07" db="EMBL/GenBank/DDBJ databases">
        <title>Huge and variable diversity of episymbiotic CPR bacteria and DPANN archaea in groundwater ecosystems.</title>
        <authorList>
            <person name="He C.Y."/>
            <person name="Keren R."/>
            <person name="Whittaker M."/>
            <person name="Farag I.F."/>
            <person name="Doudna J."/>
            <person name="Cate J.H.D."/>
            <person name="Banfield J.F."/>
        </authorList>
    </citation>
    <scope>NUCLEOTIDE SEQUENCE</scope>
    <source>
        <strain evidence="4">NC_groundwater_1520_Pr4_B-0.1um_53_5</strain>
    </source>
</reference>
<dbReference type="Proteomes" id="UP000736328">
    <property type="component" value="Unassembled WGS sequence"/>
</dbReference>
<comment type="caution">
    <text evidence="4">The sequence shown here is derived from an EMBL/GenBank/DDBJ whole genome shotgun (WGS) entry which is preliminary data.</text>
</comment>
<dbReference type="AlphaFoldDB" id="A0A933IDP8"/>
<dbReference type="Gene3D" id="3.40.630.30">
    <property type="match status" value="1"/>
</dbReference>
<evidence type="ECO:0000256" key="1">
    <source>
        <dbReference type="ARBA" id="ARBA00022679"/>
    </source>
</evidence>
<accession>A0A933IDP8</accession>